<accession>A0ABD7SRL6</accession>
<dbReference type="Proteomes" id="UP000323819">
    <property type="component" value="Unassembled WGS sequence"/>
</dbReference>
<name>A0ABD7SRL6_VIBCL</name>
<dbReference type="AlphaFoldDB" id="A0ABD7SRL6"/>
<protein>
    <submittedName>
        <fullName evidence="3">Conjugal transfer protein</fullName>
    </submittedName>
</protein>
<keyword evidence="1" id="KW-1133">Transmembrane helix</keyword>
<keyword evidence="1" id="KW-0472">Membrane</keyword>
<keyword evidence="1" id="KW-0812">Transmembrane</keyword>
<comment type="caution">
    <text evidence="3">The sequence shown here is derived from an EMBL/GenBank/DDBJ whole genome shotgun (WGS) entry which is preliminary data.</text>
</comment>
<sequence>MKSKVKTLAFMLVVAMTTPVYAAGGLDKATNAVEDFKFWLYTFLGVCCFVYMIWQVSLALMDKQSWGDVLMAIGKVAIAGGSILVAEFAWSIWGS</sequence>
<gene>
    <name evidence="3" type="ORF">FXF03_00430</name>
</gene>
<dbReference type="RefSeq" id="WP_148521199.1">
    <property type="nucleotide sequence ID" value="NZ_JAGWDN010000017.1"/>
</dbReference>
<organism evidence="3 4">
    <name type="scientific">Vibrio cholerae</name>
    <dbReference type="NCBI Taxonomy" id="666"/>
    <lineage>
        <taxon>Bacteria</taxon>
        <taxon>Pseudomonadati</taxon>
        <taxon>Pseudomonadota</taxon>
        <taxon>Gammaproteobacteria</taxon>
        <taxon>Vibrionales</taxon>
        <taxon>Vibrionaceae</taxon>
        <taxon>Vibrio</taxon>
    </lineage>
</organism>
<feature type="transmembrane region" description="Helical" evidence="1">
    <location>
        <begin position="38"/>
        <end position="60"/>
    </location>
</feature>
<feature type="transmembrane region" description="Helical" evidence="1">
    <location>
        <begin position="72"/>
        <end position="93"/>
    </location>
</feature>
<evidence type="ECO:0000313" key="3">
    <source>
        <dbReference type="EMBL" id="TXX67469.1"/>
    </source>
</evidence>
<reference evidence="3 4" key="1">
    <citation type="submission" date="2019-06" db="EMBL/GenBank/DDBJ databases">
        <title>Vibrio cholerae phylogeny based on whole-genome sequencing reveals genetic diversity and population strucutre.</title>
        <authorList>
            <person name="Zhiqiu Y."/>
            <person name="Bin L."/>
            <person name="Lingyan J."/>
        </authorList>
    </citation>
    <scope>NUCLEOTIDE SEQUENCE [LARGE SCALE GENOMIC DNA]</scope>
    <source>
        <strain evidence="3 4">N2814</strain>
    </source>
</reference>
<evidence type="ECO:0000256" key="2">
    <source>
        <dbReference type="SAM" id="SignalP"/>
    </source>
</evidence>
<proteinExistence type="predicted"/>
<evidence type="ECO:0000256" key="1">
    <source>
        <dbReference type="SAM" id="Phobius"/>
    </source>
</evidence>
<dbReference type="EMBL" id="VSIJ01000002">
    <property type="protein sequence ID" value="TXX67469.1"/>
    <property type="molecule type" value="Genomic_DNA"/>
</dbReference>
<feature type="signal peptide" evidence="2">
    <location>
        <begin position="1"/>
        <end position="22"/>
    </location>
</feature>
<evidence type="ECO:0000313" key="4">
    <source>
        <dbReference type="Proteomes" id="UP000323819"/>
    </source>
</evidence>
<feature type="chain" id="PRO_5044741294" evidence="2">
    <location>
        <begin position="23"/>
        <end position="95"/>
    </location>
</feature>
<keyword evidence="2" id="KW-0732">Signal</keyword>